<reference evidence="2 3" key="1">
    <citation type="journal article" date="2015" name="Int. J. Syst. Evol. Microbiol.">
        <title>Nitrosospira lacus sp. nov., a psychrotolerant, ammonia-oxidizing bacterium from sandy lake sediment.</title>
        <authorList>
            <person name="Urakawa H."/>
            <person name="Garcia J.C."/>
            <person name="Nielsen J.L."/>
            <person name="Le V.Q."/>
            <person name="Kozlowski J.A."/>
            <person name="Stein L.Y."/>
            <person name="Lim C.K."/>
            <person name="Pommerening-Roser A."/>
            <person name="Martens-Habbena W."/>
            <person name="Stahl D.A."/>
            <person name="Klotz M.G."/>
        </authorList>
    </citation>
    <scope>NUCLEOTIDE SEQUENCE [LARGE SCALE GENOMIC DNA]</scope>
    <source>
        <strain evidence="2 3">APG3</strain>
    </source>
</reference>
<dbReference type="PANTHER" id="PTHR45228:SF1">
    <property type="entry name" value="CYCLIC DI-GMP PHOSPHODIESTERASE TM_0186"/>
    <property type="match status" value="1"/>
</dbReference>
<accession>A0A1W6SSM2</accession>
<dbReference type="PANTHER" id="PTHR45228">
    <property type="entry name" value="CYCLIC DI-GMP PHOSPHODIESTERASE TM_0186-RELATED"/>
    <property type="match status" value="1"/>
</dbReference>
<name>A0A1W6SSM2_9PROT</name>
<dbReference type="Pfam" id="PF13487">
    <property type="entry name" value="HD_5"/>
    <property type="match status" value="1"/>
</dbReference>
<gene>
    <name evidence="2" type="ORF">EBAPG3_013970</name>
</gene>
<dbReference type="Gene3D" id="3.30.450.40">
    <property type="match status" value="1"/>
</dbReference>
<dbReference type="Pfam" id="PF13185">
    <property type="entry name" value="GAF_2"/>
    <property type="match status" value="1"/>
</dbReference>
<dbReference type="Gene3D" id="1.10.3210.10">
    <property type="entry name" value="Hypothetical protein af1432"/>
    <property type="match status" value="1"/>
</dbReference>
<dbReference type="SMART" id="SM00471">
    <property type="entry name" value="HDc"/>
    <property type="match status" value="1"/>
</dbReference>
<organism evidence="2 3">
    <name type="scientific">Nitrosospira lacus</name>
    <dbReference type="NCBI Taxonomy" id="1288494"/>
    <lineage>
        <taxon>Bacteria</taxon>
        <taxon>Pseudomonadati</taxon>
        <taxon>Pseudomonadota</taxon>
        <taxon>Betaproteobacteria</taxon>
        <taxon>Nitrosomonadales</taxon>
        <taxon>Nitrosomonadaceae</taxon>
        <taxon>Nitrosospira</taxon>
    </lineage>
</organism>
<dbReference type="InterPro" id="IPR029016">
    <property type="entry name" value="GAF-like_dom_sf"/>
</dbReference>
<feature type="domain" description="HD-GYP" evidence="1">
    <location>
        <begin position="163"/>
        <end position="371"/>
    </location>
</feature>
<evidence type="ECO:0000313" key="2">
    <source>
        <dbReference type="EMBL" id="ARO88786.1"/>
    </source>
</evidence>
<keyword evidence="3" id="KW-1185">Reference proteome</keyword>
<dbReference type="eggNOG" id="COG3437">
    <property type="taxonomic scope" value="Bacteria"/>
</dbReference>
<dbReference type="OrthoDB" id="9763857at2"/>
<dbReference type="InterPro" id="IPR003607">
    <property type="entry name" value="HD/PDEase_dom"/>
</dbReference>
<dbReference type="InterPro" id="IPR052020">
    <property type="entry name" value="Cyclic_di-GMP/3'3'-cGAMP_PDE"/>
</dbReference>
<dbReference type="SUPFAM" id="SSF109604">
    <property type="entry name" value="HD-domain/PDEase-like"/>
    <property type="match status" value="1"/>
</dbReference>
<proteinExistence type="predicted"/>
<sequence length="375" mass="42773">MPNDHDTLDALNRYAPLSEKLKSLHDALSRRFDFIDRVSVAIYDPKTDELKTFIHSSGGDHPLVQYQAKLSEAGSLQEILKSGKPRIVNDLAIFAEGLHEHTRRIAEQGYGASYTMPMYLNGEFFGFVFFNSYRKNVFDEEALHFLDVFAHLVSLVVIGEFTSIRTLISTVHTARDFANLRDTETGAHLDRMSRYARIVAKELAPKYGFDDEYVEHVFLFSPLHDIGKIGIPDSVLLKTGLLDTSEREIMRTHPQKGRQIIDTMLLDFGLESFEYLNILRNIAEYHHETLDGSGYPYGLRGDEIPMESRIVAVADVFDALTSHRPYKEAWSIDDAFQELRKLAGSKLDADCVEALIKNRAQLEEIRDRFQEDSYG</sequence>
<protein>
    <submittedName>
        <fullName evidence="2">Phosphohydrolase</fullName>
    </submittedName>
</protein>
<dbReference type="SUPFAM" id="SSF55781">
    <property type="entry name" value="GAF domain-like"/>
    <property type="match status" value="1"/>
</dbReference>
<dbReference type="EMBL" id="CP021106">
    <property type="protein sequence ID" value="ARO88786.1"/>
    <property type="molecule type" value="Genomic_DNA"/>
</dbReference>
<evidence type="ECO:0000313" key="3">
    <source>
        <dbReference type="Proteomes" id="UP000012179"/>
    </source>
</evidence>
<dbReference type="InterPro" id="IPR037522">
    <property type="entry name" value="HD_GYP_dom"/>
</dbReference>
<dbReference type="RefSeq" id="WP_004179796.1">
    <property type="nucleotide sequence ID" value="NZ_CP021106.3"/>
</dbReference>
<dbReference type="PROSITE" id="PS51832">
    <property type="entry name" value="HD_GYP"/>
    <property type="match status" value="1"/>
</dbReference>
<dbReference type="Proteomes" id="UP000012179">
    <property type="component" value="Chromosome"/>
</dbReference>
<dbReference type="KEGG" id="nlc:EBAPG3_013970"/>
<dbReference type="GO" id="GO:0008081">
    <property type="term" value="F:phosphoric diester hydrolase activity"/>
    <property type="evidence" value="ECO:0007669"/>
    <property type="project" value="UniProtKB-ARBA"/>
</dbReference>
<dbReference type="InterPro" id="IPR003018">
    <property type="entry name" value="GAF"/>
</dbReference>
<dbReference type="CDD" id="cd00077">
    <property type="entry name" value="HDc"/>
    <property type="match status" value="1"/>
</dbReference>
<dbReference type="AlphaFoldDB" id="A0A1W6SSM2"/>
<keyword evidence="2" id="KW-0378">Hydrolase</keyword>
<evidence type="ECO:0000259" key="1">
    <source>
        <dbReference type="PROSITE" id="PS51832"/>
    </source>
</evidence>